<keyword evidence="6 11" id="KW-0808">Transferase</keyword>
<dbReference type="STRING" id="328396.RU93_GL000964"/>
<evidence type="ECO:0000256" key="2">
    <source>
        <dbReference type="ARBA" id="ARBA00007274"/>
    </source>
</evidence>
<dbReference type="Proteomes" id="UP000182149">
    <property type="component" value="Unassembled WGS sequence"/>
</dbReference>
<sequence>MFKLILKDAQLVLKKDPATKTLWEALFFSPGVKALFYYRLAHYYYQRQRFFFARFLTHRGRKITGIEIHPGATIGEGLFIDHGMGVVIGETAIIGNHVTLFHGVTLGGIGRSQTNKRHPTVEDGVIIGAGAKILGNITIGRGAKIGANAVVLDDIPPYQTAVGVPARVVKEKTNAYLYVI</sequence>
<dbReference type="InterPro" id="IPR045304">
    <property type="entry name" value="LbH_SAT"/>
</dbReference>
<proteinExistence type="inferred from homology"/>
<evidence type="ECO:0000313" key="12">
    <source>
        <dbReference type="EMBL" id="OJG11731.1"/>
    </source>
</evidence>
<dbReference type="PROSITE" id="PS00101">
    <property type="entry name" value="HEXAPEP_TRANSFERASES"/>
    <property type="match status" value="1"/>
</dbReference>
<dbReference type="Pfam" id="PF00132">
    <property type="entry name" value="Hexapep"/>
    <property type="match status" value="1"/>
</dbReference>
<evidence type="ECO:0000256" key="8">
    <source>
        <dbReference type="ARBA" id="ARBA00023192"/>
    </source>
</evidence>
<dbReference type="NCBIfam" id="NF041874">
    <property type="entry name" value="EPS_EpsC"/>
    <property type="match status" value="1"/>
</dbReference>
<dbReference type="Gene3D" id="1.10.3130.10">
    <property type="entry name" value="serine acetyltransferase, domain 1"/>
    <property type="match status" value="1"/>
</dbReference>
<keyword evidence="9 11" id="KW-0012">Acyltransferase</keyword>
<gene>
    <name evidence="12" type="ORF">RU93_GL000964</name>
</gene>
<comment type="caution">
    <text evidence="12">The sequence shown here is derived from an EMBL/GenBank/DDBJ whole genome shotgun (WGS) entry which is preliminary data.</text>
</comment>
<evidence type="ECO:0000256" key="3">
    <source>
        <dbReference type="ARBA" id="ARBA00013266"/>
    </source>
</evidence>
<evidence type="ECO:0000256" key="6">
    <source>
        <dbReference type="ARBA" id="ARBA00022679"/>
    </source>
</evidence>
<dbReference type="GO" id="GO:0005737">
    <property type="term" value="C:cytoplasm"/>
    <property type="evidence" value="ECO:0007669"/>
    <property type="project" value="InterPro"/>
</dbReference>
<evidence type="ECO:0000256" key="9">
    <source>
        <dbReference type="ARBA" id="ARBA00023315"/>
    </source>
</evidence>
<dbReference type="GO" id="GO:0006535">
    <property type="term" value="P:cysteine biosynthetic process from serine"/>
    <property type="evidence" value="ECO:0007669"/>
    <property type="project" value="InterPro"/>
</dbReference>
<dbReference type="RefSeq" id="WP_071873908.1">
    <property type="nucleotide sequence ID" value="NZ_JBHSHF010000012.1"/>
</dbReference>
<dbReference type="CDD" id="cd03354">
    <property type="entry name" value="LbH_SAT"/>
    <property type="match status" value="1"/>
</dbReference>
<dbReference type="OrthoDB" id="9801456at2"/>
<comment type="pathway">
    <text evidence="1">Amino-acid biosynthesis; L-cysteine biosynthesis; L-cysteine from L-serine: step 1/2.</text>
</comment>
<keyword evidence="13" id="KW-1185">Reference proteome</keyword>
<evidence type="ECO:0000313" key="13">
    <source>
        <dbReference type="Proteomes" id="UP000182149"/>
    </source>
</evidence>
<keyword evidence="7" id="KW-0677">Repeat</keyword>
<dbReference type="SUPFAM" id="SSF51161">
    <property type="entry name" value="Trimeric LpxA-like enzymes"/>
    <property type="match status" value="1"/>
</dbReference>
<dbReference type="EMBL" id="JXKD01000002">
    <property type="protein sequence ID" value="OJG11731.1"/>
    <property type="molecule type" value="Genomic_DNA"/>
</dbReference>
<dbReference type="UniPathway" id="UPA00136">
    <property type="reaction ID" value="UER00199"/>
</dbReference>
<dbReference type="GO" id="GO:0009001">
    <property type="term" value="F:serine O-acetyltransferase activity"/>
    <property type="evidence" value="ECO:0007669"/>
    <property type="project" value="UniProtKB-EC"/>
</dbReference>
<dbReference type="InterPro" id="IPR042122">
    <property type="entry name" value="Ser_AcTrfase_N_sf"/>
</dbReference>
<organism evidence="12 13">
    <name type="scientific">Enterococcus aquimarinus</name>
    <dbReference type="NCBI Taxonomy" id="328396"/>
    <lineage>
        <taxon>Bacteria</taxon>
        <taxon>Bacillati</taxon>
        <taxon>Bacillota</taxon>
        <taxon>Bacilli</taxon>
        <taxon>Lactobacillales</taxon>
        <taxon>Enterococcaceae</taxon>
        <taxon>Enterococcus</taxon>
    </lineage>
</organism>
<dbReference type="FunFam" id="2.160.10.10:FF:000007">
    <property type="entry name" value="Serine acetyltransferase"/>
    <property type="match status" value="1"/>
</dbReference>
<dbReference type="InterPro" id="IPR001451">
    <property type="entry name" value="Hexapep"/>
</dbReference>
<keyword evidence="8" id="KW-0198">Cysteine biosynthesis</keyword>
<name>A0A1L8QW72_9ENTE</name>
<evidence type="ECO:0000256" key="7">
    <source>
        <dbReference type="ARBA" id="ARBA00022737"/>
    </source>
</evidence>
<dbReference type="EC" id="2.3.1.30" evidence="3 11"/>
<dbReference type="InterPro" id="IPR018357">
    <property type="entry name" value="Hexapep_transf_CS"/>
</dbReference>
<dbReference type="PIRSF" id="PIRSF000441">
    <property type="entry name" value="CysE"/>
    <property type="match status" value="1"/>
</dbReference>
<dbReference type="InterPro" id="IPR005881">
    <property type="entry name" value="Ser_O-AcTrfase"/>
</dbReference>
<dbReference type="AlphaFoldDB" id="A0A1L8QW72"/>
<dbReference type="InterPro" id="IPR011004">
    <property type="entry name" value="Trimer_LpxA-like_sf"/>
</dbReference>
<evidence type="ECO:0000256" key="5">
    <source>
        <dbReference type="ARBA" id="ARBA00022605"/>
    </source>
</evidence>
<evidence type="ECO:0000256" key="4">
    <source>
        <dbReference type="ARBA" id="ARBA00018522"/>
    </source>
</evidence>
<dbReference type="NCBIfam" id="TIGR01172">
    <property type="entry name" value="cysE"/>
    <property type="match status" value="1"/>
</dbReference>
<dbReference type="InterPro" id="IPR053376">
    <property type="entry name" value="Serine_acetyltransferase"/>
</dbReference>
<dbReference type="Gene3D" id="2.160.10.10">
    <property type="entry name" value="Hexapeptide repeat proteins"/>
    <property type="match status" value="1"/>
</dbReference>
<accession>A0A1L8QW72</accession>
<evidence type="ECO:0000256" key="10">
    <source>
        <dbReference type="ARBA" id="ARBA00049486"/>
    </source>
</evidence>
<evidence type="ECO:0000256" key="1">
    <source>
        <dbReference type="ARBA" id="ARBA00004876"/>
    </source>
</evidence>
<keyword evidence="5" id="KW-0028">Amino-acid biosynthesis</keyword>
<protein>
    <recommendedName>
        <fullName evidence="4 11">Serine acetyltransferase</fullName>
        <ecNumber evidence="3 11">2.3.1.30</ecNumber>
    </recommendedName>
</protein>
<dbReference type="PANTHER" id="PTHR42811">
    <property type="entry name" value="SERINE ACETYLTRANSFERASE"/>
    <property type="match status" value="1"/>
</dbReference>
<comment type="similarity">
    <text evidence="2 11">Belongs to the transferase hexapeptide repeat family.</text>
</comment>
<comment type="catalytic activity">
    <reaction evidence="10 11">
        <text>L-serine + acetyl-CoA = O-acetyl-L-serine + CoA</text>
        <dbReference type="Rhea" id="RHEA:24560"/>
        <dbReference type="ChEBI" id="CHEBI:33384"/>
        <dbReference type="ChEBI" id="CHEBI:57287"/>
        <dbReference type="ChEBI" id="CHEBI:57288"/>
        <dbReference type="ChEBI" id="CHEBI:58340"/>
        <dbReference type="EC" id="2.3.1.30"/>
    </reaction>
</comment>
<reference evidence="12 13" key="1">
    <citation type="submission" date="2014-12" db="EMBL/GenBank/DDBJ databases">
        <title>Draft genome sequences of 29 type strains of Enterococci.</title>
        <authorList>
            <person name="Zhong Z."/>
            <person name="Sun Z."/>
            <person name="Liu W."/>
            <person name="Zhang W."/>
            <person name="Zhang H."/>
        </authorList>
    </citation>
    <scope>NUCLEOTIDE SEQUENCE [LARGE SCALE GENOMIC DNA]</scope>
    <source>
        <strain evidence="12 13">DSM 17690</strain>
    </source>
</reference>
<evidence type="ECO:0000256" key="11">
    <source>
        <dbReference type="PIRNR" id="PIRNR000441"/>
    </source>
</evidence>